<dbReference type="InterPro" id="IPR045865">
    <property type="entry name" value="ACT-like_dom_sf"/>
</dbReference>
<dbReference type="InterPro" id="IPR003099">
    <property type="entry name" value="Prephen_DH"/>
</dbReference>
<dbReference type="GO" id="GO:0070403">
    <property type="term" value="F:NAD+ binding"/>
    <property type="evidence" value="ECO:0007669"/>
    <property type="project" value="InterPro"/>
</dbReference>
<dbReference type="InterPro" id="IPR050812">
    <property type="entry name" value="Preph/Arog_dehydrog"/>
</dbReference>
<dbReference type="PANTHER" id="PTHR21363">
    <property type="entry name" value="PREPHENATE DEHYDROGENASE"/>
    <property type="match status" value="1"/>
</dbReference>
<dbReference type="SUPFAM" id="SSF48179">
    <property type="entry name" value="6-phosphogluconate dehydrogenase C-terminal domain-like"/>
    <property type="match status" value="1"/>
</dbReference>
<dbReference type="Pfam" id="PF02153">
    <property type="entry name" value="PDH_N"/>
    <property type="match status" value="1"/>
</dbReference>
<dbReference type="CDD" id="cd02116">
    <property type="entry name" value="ACT"/>
    <property type="match status" value="1"/>
</dbReference>
<evidence type="ECO:0000313" key="13">
    <source>
        <dbReference type="EMBL" id="MDY5146808.1"/>
    </source>
</evidence>
<dbReference type="Gene3D" id="1.10.3660.10">
    <property type="entry name" value="6-phosphogluconate dehydrogenase C-terminal like domain"/>
    <property type="match status" value="1"/>
</dbReference>
<evidence type="ECO:0000256" key="7">
    <source>
        <dbReference type="ARBA" id="ARBA00023027"/>
    </source>
</evidence>
<evidence type="ECO:0000256" key="9">
    <source>
        <dbReference type="ARBA" id="ARBA00049260"/>
    </source>
</evidence>
<evidence type="ECO:0000259" key="10">
    <source>
        <dbReference type="PROSITE" id="PS51176"/>
    </source>
</evidence>
<dbReference type="GeneID" id="92814197"/>
<dbReference type="PANTHER" id="PTHR21363:SF0">
    <property type="entry name" value="PREPHENATE DEHYDROGENASE [NADP(+)]"/>
    <property type="match status" value="1"/>
</dbReference>
<evidence type="ECO:0000313" key="14">
    <source>
        <dbReference type="Proteomes" id="UP001284901"/>
    </source>
</evidence>
<protein>
    <recommendedName>
        <fullName evidence="4">Prephenate dehydrogenase</fullName>
        <ecNumber evidence="3">1.3.1.12</ecNumber>
    </recommendedName>
</protein>
<dbReference type="Pfam" id="PF20463">
    <property type="entry name" value="PDH_C"/>
    <property type="match status" value="1"/>
</dbReference>
<name>A0AAW9HHS3_9ACTO</name>
<dbReference type="InterPro" id="IPR002912">
    <property type="entry name" value="ACT_dom"/>
</dbReference>
<dbReference type="PROSITE" id="PS51176">
    <property type="entry name" value="PDH_ADH"/>
    <property type="match status" value="1"/>
</dbReference>
<dbReference type="EC" id="1.3.1.12" evidence="3"/>
<dbReference type="InterPro" id="IPR046826">
    <property type="entry name" value="PDH_N"/>
</dbReference>
<feature type="domain" description="ACT" evidence="11">
    <location>
        <begin position="294"/>
        <end position="367"/>
    </location>
</feature>
<dbReference type="GO" id="GO:0008977">
    <property type="term" value="F:prephenate dehydrogenase (NAD+) activity"/>
    <property type="evidence" value="ECO:0007669"/>
    <property type="project" value="UniProtKB-EC"/>
</dbReference>
<dbReference type="InterPro" id="IPR036291">
    <property type="entry name" value="NAD(P)-bd_dom_sf"/>
</dbReference>
<organism evidence="12 15">
    <name type="scientific">Actinotignum timonense</name>
    <dbReference type="NCBI Taxonomy" id="1870995"/>
    <lineage>
        <taxon>Bacteria</taxon>
        <taxon>Bacillati</taxon>
        <taxon>Actinomycetota</taxon>
        <taxon>Actinomycetes</taxon>
        <taxon>Actinomycetales</taxon>
        <taxon>Actinomycetaceae</taxon>
        <taxon>Actinotignum</taxon>
    </lineage>
</organism>
<evidence type="ECO:0000256" key="4">
    <source>
        <dbReference type="ARBA" id="ARBA00016891"/>
    </source>
</evidence>
<keyword evidence="14" id="KW-1185">Reference proteome</keyword>
<dbReference type="EMBL" id="JAWNFY010000020">
    <property type="protein sequence ID" value="MDY5146808.1"/>
    <property type="molecule type" value="Genomic_DNA"/>
</dbReference>
<evidence type="ECO:0000259" key="11">
    <source>
        <dbReference type="PROSITE" id="PS51671"/>
    </source>
</evidence>
<comment type="pathway">
    <text evidence="1">Amino-acid biosynthesis; L-tyrosine biosynthesis; (4-hydroxyphenyl)pyruvate from prephenate (NAD(+) route): step 1/1.</text>
</comment>
<sequence>MHAGPVLVIGSGLLGASLGLRLRLRDIPVYLEDSSPLAAALARDLGAGEEPPESAWEPSLVVVAVPPDVTAQVVSAALDRFPTALVTDVASVKAVVAERLAAHPARERYLGCHPMAGRERSGAIAADADLFEGRPWVICPRPETREEDIARLRSLALDCGAMPILVEASAHDRAVALVSHVPQLVSSLLAGTLNDAAATELSLAGQGLRDMTRLAHSDPQLWTAIIACNCAAVAPVLRDVAERTASLASALEAAAGTAQAPGLARAVAAVMAEGGRGVARIPGKHGGAPQRYTEVTVLVPDRPGELGRLFTEVGEIGVNIEDFSLEHSVAQKVGRARLSVAPAAARDLSAALAARQWQAFIEGGEHE</sequence>
<evidence type="ECO:0000256" key="2">
    <source>
        <dbReference type="ARBA" id="ARBA00007964"/>
    </source>
</evidence>
<dbReference type="RefSeq" id="WP_087070777.1">
    <property type="nucleotide sequence ID" value="NZ_CAUPFC010000008.1"/>
</dbReference>
<keyword evidence="7" id="KW-0520">NAD</keyword>
<dbReference type="GO" id="GO:0006571">
    <property type="term" value="P:tyrosine biosynthetic process"/>
    <property type="evidence" value="ECO:0007669"/>
    <property type="project" value="UniProtKB-KW"/>
</dbReference>
<evidence type="ECO:0000313" key="12">
    <source>
        <dbReference type="EMBL" id="MDY5139986.1"/>
    </source>
</evidence>
<reference evidence="12 14" key="1">
    <citation type="submission" date="2023-10" db="EMBL/GenBank/DDBJ databases">
        <title>Whole Genome based description of the genera Actinobaculum and Actinotignum reveals a complex phylogenetic relationship within the species included in the genus Actinotignum.</title>
        <authorList>
            <person name="Jensen C.S."/>
            <person name="Dargis R."/>
            <person name="Kemp M."/>
            <person name="Christensen J.J."/>
        </authorList>
    </citation>
    <scope>NUCLEOTIDE SEQUENCE</scope>
    <source>
        <strain evidence="13 14">SLA_B089</strain>
        <strain evidence="12">SLA_B245</strain>
    </source>
</reference>
<dbReference type="Gene3D" id="3.40.50.720">
    <property type="entry name" value="NAD(P)-binding Rossmann-like Domain"/>
    <property type="match status" value="1"/>
</dbReference>
<gene>
    <name evidence="12" type="ORF">R6G74_01465</name>
    <name evidence="13" type="ORF">R6P33_07250</name>
</gene>
<dbReference type="EMBL" id="JAWNFV010000002">
    <property type="protein sequence ID" value="MDY5139986.1"/>
    <property type="molecule type" value="Genomic_DNA"/>
</dbReference>
<evidence type="ECO:0000256" key="6">
    <source>
        <dbReference type="ARBA" id="ARBA00023002"/>
    </source>
</evidence>
<dbReference type="PROSITE" id="PS51671">
    <property type="entry name" value="ACT"/>
    <property type="match status" value="1"/>
</dbReference>
<proteinExistence type="inferred from homology"/>
<evidence type="ECO:0000256" key="8">
    <source>
        <dbReference type="ARBA" id="ARBA00023141"/>
    </source>
</evidence>
<comment type="caution">
    <text evidence="12">The sequence shown here is derived from an EMBL/GenBank/DDBJ whole genome shotgun (WGS) entry which is preliminary data.</text>
</comment>
<dbReference type="GO" id="GO:0004665">
    <property type="term" value="F:prephenate dehydrogenase (NADP+) activity"/>
    <property type="evidence" value="ECO:0007669"/>
    <property type="project" value="InterPro"/>
</dbReference>
<comment type="similarity">
    <text evidence="2">Belongs to the prephenate/arogenate dehydrogenase family.</text>
</comment>
<evidence type="ECO:0000256" key="3">
    <source>
        <dbReference type="ARBA" id="ARBA00012068"/>
    </source>
</evidence>
<evidence type="ECO:0000256" key="5">
    <source>
        <dbReference type="ARBA" id="ARBA00022498"/>
    </source>
</evidence>
<dbReference type="InterPro" id="IPR008927">
    <property type="entry name" value="6-PGluconate_DH-like_C_sf"/>
</dbReference>
<keyword evidence="8" id="KW-0028">Amino-acid biosynthesis</keyword>
<dbReference type="AlphaFoldDB" id="A0AAW9HHS3"/>
<comment type="catalytic activity">
    <reaction evidence="9">
        <text>prephenate + NAD(+) = 3-(4-hydroxyphenyl)pyruvate + CO2 + NADH</text>
        <dbReference type="Rhea" id="RHEA:13869"/>
        <dbReference type="ChEBI" id="CHEBI:16526"/>
        <dbReference type="ChEBI" id="CHEBI:29934"/>
        <dbReference type="ChEBI" id="CHEBI:36242"/>
        <dbReference type="ChEBI" id="CHEBI:57540"/>
        <dbReference type="ChEBI" id="CHEBI:57945"/>
        <dbReference type="EC" id="1.3.1.12"/>
    </reaction>
</comment>
<dbReference type="InterPro" id="IPR046825">
    <property type="entry name" value="PDH_C"/>
</dbReference>
<evidence type="ECO:0000256" key="1">
    <source>
        <dbReference type="ARBA" id="ARBA00005067"/>
    </source>
</evidence>
<accession>A0AAW9HHS3</accession>
<dbReference type="NCBIfam" id="NF005112">
    <property type="entry name" value="PRK06545.2-4"/>
    <property type="match status" value="1"/>
</dbReference>
<keyword evidence="6 12" id="KW-0560">Oxidoreductase</keyword>
<dbReference type="SUPFAM" id="SSF55021">
    <property type="entry name" value="ACT-like"/>
    <property type="match status" value="1"/>
</dbReference>
<feature type="domain" description="Prephenate/arogenate dehydrogenase" evidence="10">
    <location>
        <begin position="4"/>
        <end position="281"/>
    </location>
</feature>
<dbReference type="NCBIfam" id="NF005111">
    <property type="entry name" value="PRK06545.2-3"/>
    <property type="match status" value="1"/>
</dbReference>
<dbReference type="Proteomes" id="UP001288320">
    <property type="component" value="Unassembled WGS sequence"/>
</dbReference>
<keyword evidence="5" id="KW-0827">Tyrosine biosynthesis</keyword>
<dbReference type="SUPFAM" id="SSF51735">
    <property type="entry name" value="NAD(P)-binding Rossmann-fold domains"/>
    <property type="match status" value="1"/>
</dbReference>
<dbReference type="Proteomes" id="UP001284901">
    <property type="component" value="Unassembled WGS sequence"/>
</dbReference>
<evidence type="ECO:0000313" key="15">
    <source>
        <dbReference type="Proteomes" id="UP001288320"/>
    </source>
</evidence>
<keyword evidence="8" id="KW-0057">Aromatic amino acid biosynthesis</keyword>